<dbReference type="AlphaFoldDB" id="A0A193GK26"/>
<gene>
    <name evidence="2" type="ORF">BAU07_24990</name>
</gene>
<dbReference type="InterPro" id="IPR023606">
    <property type="entry name" value="CoA-Trfase_III_dom_1_sf"/>
</dbReference>
<keyword evidence="3" id="KW-1185">Reference proteome</keyword>
<dbReference type="InterPro" id="IPR050509">
    <property type="entry name" value="CoA-transferase_III"/>
</dbReference>
<dbReference type="Proteomes" id="UP000091926">
    <property type="component" value="Chromosome"/>
</dbReference>
<dbReference type="Gene3D" id="3.30.1540.10">
    <property type="entry name" value="formyl-coa transferase, domain 3"/>
    <property type="match status" value="1"/>
</dbReference>
<dbReference type="InterPro" id="IPR044855">
    <property type="entry name" value="CoA-Trfase_III_dom3_sf"/>
</dbReference>
<protein>
    <submittedName>
        <fullName evidence="2">Carnitine dehydratase</fullName>
    </submittedName>
</protein>
<dbReference type="Pfam" id="PF02515">
    <property type="entry name" value="CoA_transf_3"/>
    <property type="match status" value="1"/>
</dbReference>
<dbReference type="OrthoDB" id="5294844at2"/>
<organism evidence="2 3">
    <name type="scientific">Bordetella flabilis</name>
    <dbReference type="NCBI Taxonomy" id="463014"/>
    <lineage>
        <taxon>Bacteria</taxon>
        <taxon>Pseudomonadati</taxon>
        <taxon>Pseudomonadota</taxon>
        <taxon>Betaproteobacteria</taxon>
        <taxon>Burkholderiales</taxon>
        <taxon>Alcaligenaceae</taxon>
        <taxon>Bordetella</taxon>
    </lineage>
</organism>
<dbReference type="SUPFAM" id="SSF89796">
    <property type="entry name" value="CoA-transferase family III (CaiB/BaiF)"/>
    <property type="match status" value="1"/>
</dbReference>
<dbReference type="STRING" id="463014.BAU07_24990"/>
<reference evidence="2 3" key="1">
    <citation type="submission" date="2016-06" db="EMBL/GenBank/DDBJ databases">
        <title>Complete genome sequences of Bordetella bronchialis and Bordetella flabilis.</title>
        <authorList>
            <person name="LiPuma J.J."/>
            <person name="Spilker T."/>
        </authorList>
    </citation>
    <scope>NUCLEOTIDE SEQUENCE [LARGE SCALE GENOMIC DNA]</scope>
    <source>
        <strain evidence="2 3">AU10664</strain>
    </source>
</reference>
<dbReference type="EMBL" id="CP016172">
    <property type="protein sequence ID" value="ANN79938.1"/>
    <property type="molecule type" value="Genomic_DNA"/>
</dbReference>
<name>A0A193GK26_9BORD</name>
<evidence type="ECO:0000256" key="1">
    <source>
        <dbReference type="ARBA" id="ARBA00022679"/>
    </source>
</evidence>
<dbReference type="PANTHER" id="PTHR48228:SF6">
    <property type="entry name" value="L-CARNITINE COA-TRANSFERASE"/>
    <property type="match status" value="1"/>
</dbReference>
<dbReference type="RefSeq" id="WP_066663887.1">
    <property type="nucleotide sequence ID" value="NZ_CBCSCL010000003.1"/>
</dbReference>
<sequence>MANAATGVRPLDHLKVIDVSSFLAGPFCSTQLAEFGADVIKLELPKVGDALRRFGSVTPSGDTLPWLSECRNKKSATLDLRTPDGAELLKALIKDADVLVENFQPGTLEKWNLGWDVLKEVNPRLIMVRISGYGQTGPYSGRPGFGRIGNAFGGLSYLAGFPDRPPVTPGSATIPDYMAGLYGALGVLLALQSLAKTGRGQVVDIGLYEPIFRILDELAPAYHMKGYVRQRMGPGTVNVVPHSHYPTADGRWVAIACTSDKIFERLAVAMGVPELGGTGKWGTITQREAERAQVDEYVGAWSAQYTRDEVLRLCEEHQVPCGPVYAIDEIFEDPQYAARGNIVYFNDERVGEYAVPNVVPRLTDTPGGIDRLGPALGEHNDEVYRKRLGLSEARIQALKEAGVI</sequence>
<dbReference type="KEGG" id="bfz:BAU07_24990"/>
<evidence type="ECO:0000313" key="3">
    <source>
        <dbReference type="Proteomes" id="UP000091926"/>
    </source>
</evidence>
<keyword evidence="1" id="KW-0808">Transferase</keyword>
<dbReference type="InterPro" id="IPR003673">
    <property type="entry name" value="CoA-Trfase_fam_III"/>
</dbReference>
<accession>A0A193GK26</accession>
<dbReference type="GO" id="GO:0016740">
    <property type="term" value="F:transferase activity"/>
    <property type="evidence" value="ECO:0007669"/>
    <property type="project" value="UniProtKB-KW"/>
</dbReference>
<dbReference type="Gene3D" id="3.40.50.10540">
    <property type="entry name" value="Crotonobetainyl-coa:carnitine coa-transferase, domain 1"/>
    <property type="match status" value="1"/>
</dbReference>
<evidence type="ECO:0000313" key="2">
    <source>
        <dbReference type="EMBL" id="ANN79938.1"/>
    </source>
</evidence>
<dbReference type="PANTHER" id="PTHR48228">
    <property type="entry name" value="SUCCINYL-COA--D-CITRAMALATE COA-TRANSFERASE"/>
    <property type="match status" value="1"/>
</dbReference>
<proteinExistence type="predicted"/>